<dbReference type="RefSeq" id="WP_064598490.1">
    <property type="nucleotide sequence ID" value="NZ_LYRP01000022.1"/>
</dbReference>
<dbReference type="AlphaFoldDB" id="A0A1B7L2D2"/>
<keyword evidence="2" id="KW-1185">Reference proteome</keyword>
<dbReference type="EMBL" id="LYRP01000022">
    <property type="protein sequence ID" value="OAT76480.1"/>
    <property type="molecule type" value="Genomic_DNA"/>
</dbReference>
<reference evidence="2" key="1">
    <citation type="submission" date="2016-05" db="EMBL/GenBank/DDBJ databases">
        <authorList>
            <person name="Behera P."/>
            <person name="Vaishampayan P."/>
            <person name="Singh N."/>
            <person name="Raina V."/>
            <person name="Suar M."/>
            <person name="Pattnaik A."/>
            <person name="Rastogi G."/>
        </authorList>
    </citation>
    <scope>NUCLEOTIDE SEQUENCE [LARGE SCALE GENOMIC DNA]</scope>
    <source>
        <strain evidence="2">MP23</strain>
    </source>
</reference>
<evidence type="ECO:0000313" key="2">
    <source>
        <dbReference type="Proteomes" id="UP000078225"/>
    </source>
</evidence>
<dbReference type="InterPro" id="IPR027417">
    <property type="entry name" value="P-loop_NTPase"/>
</dbReference>
<proteinExistence type="predicted"/>
<organism evidence="1 2">
    <name type="scientific">Mangrovibacter phragmitis</name>
    <dbReference type="NCBI Taxonomy" id="1691903"/>
    <lineage>
        <taxon>Bacteria</taxon>
        <taxon>Pseudomonadati</taxon>
        <taxon>Pseudomonadota</taxon>
        <taxon>Gammaproteobacteria</taxon>
        <taxon>Enterobacterales</taxon>
        <taxon>Enterobacteriaceae</taxon>
        <taxon>Mangrovibacter</taxon>
    </lineage>
</organism>
<evidence type="ECO:0000313" key="1">
    <source>
        <dbReference type="EMBL" id="OAT76480.1"/>
    </source>
</evidence>
<dbReference type="STRING" id="1691903.A9B99_09220"/>
<comment type="caution">
    <text evidence="1">The sequence shown here is derived from an EMBL/GenBank/DDBJ whole genome shotgun (WGS) entry which is preliminary data.</text>
</comment>
<name>A0A1B7L2D2_9ENTR</name>
<dbReference type="Gene3D" id="3.40.50.300">
    <property type="entry name" value="P-loop containing nucleotide triphosphate hydrolases"/>
    <property type="match status" value="1"/>
</dbReference>
<dbReference type="CDD" id="cd02019">
    <property type="entry name" value="NK"/>
    <property type="match status" value="1"/>
</dbReference>
<dbReference type="Pfam" id="PF13671">
    <property type="entry name" value="AAA_33"/>
    <property type="match status" value="1"/>
</dbReference>
<sequence>MKQLLSAEQKTVILVNGIPASGKSTVTQVLSQQFGLPSLTLDGIKEPFMAQFPAIDRQLNRQLGCAAYAAIWSVIATAPANCIWLVDAWFGFQPREQLQVFLQQARVREVLEIWNQVSPELAVSRYARRLEQRKPGHPGEEYLPELALLAQSARPMSLGPVYTFEQDEDGGDSGALFNWVTHHIASGALVE</sequence>
<gene>
    <name evidence="1" type="ORF">A9B99_09220</name>
</gene>
<protein>
    <submittedName>
        <fullName evidence="1">AAA family ATPase</fullName>
    </submittedName>
</protein>
<accession>A0A1B7L2D2</accession>
<dbReference type="Proteomes" id="UP000078225">
    <property type="component" value="Unassembled WGS sequence"/>
</dbReference>
<dbReference type="SUPFAM" id="SSF52540">
    <property type="entry name" value="P-loop containing nucleoside triphosphate hydrolases"/>
    <property type="match status" value="1"/>
</dbReference>